<dbReference type="CDD" id="cd07182">
    <property type="entry name" value="RNase_HII_bacteria_HII_like"/>
    <property type="match status" value="1"/>
</dbReference>
<dbReference type="PROSITE" id="PS51975">
    <property type="entry name" value="RNASE_H_2"/>
    <property type="match status" value="1"/>
</dbReference>
<dbReference type="GO" id="GO:0032299">
    <property type="term" value="C:ribonuclease H2 complex"/>
    <property type="evidence" value="ECO:0007669"/>
    <property type="project" value="TreeGrafter"/>
</dbReference>
<evidence type="ECO:0000259" key="14">
    <source>
        <dbReference type="PROSITE" id="PS51975"/>
    </source>
</evidence>
<dbReference type="GO" id="GO:0006298">
    <property type="term" value="P:mismatch repair"/>
    <property type="evidence" value="ECO:0007669"/>
    <property type="project" value="TreeGrafter"/>
</dbReference>
<comment type="function">
    <text evidence="2 12">Endonuclease that specifically degrades the RNA of RNA-DNA hybrids.</text>
</comment>
<dbReference type="GO" id="GO:0003723">
    <property type="term" value="F:RNA binding"/>
    <property type="evidence" value="ECO:0007669"/>
    <property type="project" value="UniProtKB-UniRule"/>
</dbReference>
<evidence type="ECO:0000256" key="7">
    <source>
        <dbReference type="ARBA" id="ARBA00022723"/>
    </source>
</evidence>
<dbReference type="EC" id="3.1.26.4" evidence="12"/>
<evidence type="ECO:0000256" key="4">
    <source>
        <dbReference type="ARBA" id="ARBA00007383"/>
    </source>
</evidence>
<feature type="compositionally biased region" description="Low complexity" evidence="13">
    <location>
        <begin position="191"/>
        <end position="206"/>
    </location>
</feature>
<comment type="caution">
    <text evidence="15">The sequence shown here is derived from an EMBL/GenBank/DDBJ whole genome shotgun (WGS) entry which is preliminary data.</text>
</comment>
<feature type="region of interest" description="Disordered" evidence="13">
    <location>
        <begin position="232"/>
        <end position="274"/>
    </location>
</feature>
<accession>A0A388K017</accession>
<dbReference type="InterPro" id="IPR001352">
    <property type="entry name" value="RNase_HII/HIII"/>
</dbReference>
<dbReference type="OrthoDB" id="7462577at2759"/>
<dbReference type="InterPro" id="IPR012337">
    <property type="entry name" value="RNaseH-like_sf"/>
</dbReference>
<reference evidence="15 16" key="1">
    <citation type="journal article" date="2018" name="Cell">
        <title>The Chara Genome: Secondary Complexity and Implications for Plant Terrestrialization.</title>
        <authorList>
            <person name="Nishiyama T."/>
            <person name="Sakayama H."/>
            <person name="Vries J.D."/>
            <person name="Buschmann H."/>
            <person name="Saint-Marcoux D."/>
            <person name="Ullrich K.K."/>
            <person name="Haas F.B."/>
            <person name="Vanderstraeten L."/>
            <person name="Becker D."/>
            <person name="Lang D."/>
            <person name="Vosolsobe S."/>
            <person name="Rombauts S."/>
            <person name="Wilhelmsson P.K.I."/>
            <person name="Janitza P."/>
            <person name="Kern R."/>
            <person name="Heyl A."/>
            <person name="Rumpler F."/>
            <person name="Villalobos L.I.A.C."/>
            <person name="Clay J.M."/>
            <person name="Skokan R."/>
            <person name="Toyoda A."/>
            <person name="Suzuki Y."/>
            <person name="Kagoshima H."/>
            <person name="Schijlen E."/>
            <person name="Tajeshwar N."/>
            <person name="Catarino B."/>
            <person name="Hetherington A.J."/>
            <person name="Saltykova A."/>
            <person name="Bonnot C."/>
            <person name="Breuninger H."/>
            <person name="Symeonidi A."/>
            <person name="Radhakrishnan G.V."/>
            <person name="Van Nieuwerburgh F."/>
            <person name="Deforce D."/>
            <person name="Chang C."/>
            <person name="Karol K.G."/>
            <person name="Hedrich R."/>
            <person name="Ulvskov P."/>
            <person name="Glockner G."/>
            <person name="Delwiche C.F."/>
            <person name="Petrasek J."/>
            <person name="Van de Peer Y."/>
            <person name="Friml J."/>
            <person name="Beilby M."/>
            <person name="Dolan L."/>
            <person name="Kohara Y."/>
            <person name="Sugano S."/>
            <person name="Fujiyama A."/>
            <person name="Delaux P.-M."/>
            <person name="Quint M."/>
            <person name="TheiBen G."/>
            <person name="Hagemann M."/>
            <person name="Harholt J."/>
            <person name="Dunand C."/>
            <person name="Zachgo S."/>
            <person name="Langdale J."/>
            <person name="Maumus F."/>
            <person name="Straeten D.V.D."/>
            <person name="Gould S.B."/>
            <person name="Rensing S.A."/>
        </authorList>
    </citation>
    <scope>NUCLEOTIDE SEQUENCE [LARGE SCALE GENOMIC DNA]</scope>
    <source>
        <strain evidence="15 16">S276</strain>
    </source>
</reference>
<feature type="domain" description="RNase H type-2" evidence="14">
    <location>
        <begin position="791"/>
        <end position="861"/>
    </location>
</feature>
<dbReference type="GO" id="GO:0043137">
    <property type="term" value="P:DNA replication, removal of RNA primer"/>
    <property type="evidence" value="ECO:0007669"/>
    <property type="project" value="TreeGrafter"/>
</dbReference>
<dbReference type="GO" id="GO:0005737">
    <property type="term" value="C:cytoplasm"/>
    <property type="evidence" value="ECO:0007669"/>
    <property type="project" value="UniProtKB-SubCell"/>
</dbReference>
<evidence type="ECO:0000256" key="3">
    <source>
        <dbReference type="ARBA" id="ARBA00004496"/>
    </source>
</evidence>
<protein>
    <recommendedName>
        <fullName evidence="12">Ribonuclease</fullName>
        <ecNumber evidence="12">3.1.26.4</ecNumber>
    </recommendedName>
</protein>
<dbReference type="Proteomes" id="UP000265515">
    <property type="component" value="Unassembled WGS sequence"/>
</dbReference>
<keyword evidence="6 12" id="KW-0540">Nuclease</keyword>
<comment type="similarity">
    <text evidence="4 12">Belongs to the RNase HII family.</text>
</comment>
<dbReference type="InterPro" id="IPR036397">
    <property type="entry name" value="RNaseH_sf"/>
</dbReference>
<evidence type="ECO:0000256" key="1">
    <source>
        <dbReference type="ARBA" id="ARBA00000077"/>
    </source>
</evidence>
<proteinExistence type="inferred from homology"/>
<dbReference type="InterPro" id="IPR024567">
    <property type="entry name" value="RNase_HII/HIII_dom"/>
</dbReference>
<evidence type="ECO:0000256" key="5">
    <source>
        <dbReference type="ARBA" id="ARBA00022490"/>
    </source>
</evidence>
<evidence type="ECO:0000256" key="6">
    <source>
        <dbReference type="ARBA" id="ARBA00022722"/>
    </source>
</evidence>
<evidence type="ECO:0000256" key="13">
    <source>
        <dbReference type="SAM" id="MobiDB-lite"/>
    </source>
</evidence>
<feature type="compositionally biased region" description="Basic and acidic residues" evidence="13">
    <location>
        <begin position="360"/>
        <end position="371"/>
    </location>
</feature>
<evidence type="ECO:0000256" key="12">
    <source>
        <dbReference type="RuleBase" id="RU003515"/>
    </source>
</evidence>
<evidence type="ECO:0000256" key="2">
    <source>
        <dbReference type="ARBA" id="ARBA00004065"/>
    </source>
</evidence>
<evidence type="ECO:0000256" key="9">
    <source>
        <dbReference type="ARBA" id="ARBA00022801"/>
    </source>
</evidence>
<dbReference type="SUPFAM" id="SSF53098">
    <property type="entry name" value="Ribonuclease H-like"/>
    <property type="match status" value="1"/>
</dbReference>
<dbReference type="Gramene" id="GBG63365">
    <property type="protein sequence ID" value="GBG63365"/>
    <property type="gene ID" value="CBR_g37722"/>
</dbReference>
<dbReference type="STRING" id="69332.A0A388K017"/>
<keyword evidence="8 12" id="KW-0255">Endonuclease</keyword>
<organism evidence="15 16">
    <name type="scientific">Chara braunii</name>
    <name type="common">Braun's stonewort</name>
    <dbReference type="NCBI Taxonomy" id="69332"/>
    <lineage>
        <taxon>Eukaryota</taxon>
        <taxon>Viridiplantae</taxon>
        <taxon>Streptophyta</taxon>
        <taxon>Charophyceae</taxon>
        <taxon>Charales</taxon>
        <taxon>Characeae</taxon>
        <taxon>Chara</taxon>
    </lineage>
</organism>
<keyword evidence="5" id="KW-0963">Cytoplasm</keyword>
<comment type="subcellular location">
    <subcellularLocation>
        <location evidence="3">Cytoplasm</location>
    </subcellularLocation>
</comment>
<dbReference type="GO" id="GO:0046872">
    <property type="term" value="F:metal ion binding"/>
    <property type="evidence" value="ECO:0007669"/>
    <property type="project" value="UniProtKB-KW"/>
</dbReference>
<evidence type="ECO:0000313" key="16">
    <source>
        <dbReference type="Proteomes" id="UP000265515"/>
    </source>
</evidence>
<feature type="region of interest" description="Disordered" evidence="13">
    <location>
        <begin position="286"/>
        <end position="332"/>
    </location>
</feature>
<dbReference type="Pfam" id="PF01351">
    <property type="entry name" value="RNase_HII"/>
    <property type="match status" value="1"/>
</dbReference>
<feature type="region of interest" description="Disordered" evidence="13">
    <location>
        <begin position="164"/>
        <end position="219"/>
    </location>
</feature>
<gene>
    <name evidence="15" type="ORF">CBR_g37722</name>
</gene>
<evidence type="ECO:0000256" key="10">
    <source>
        <dbReference type="ARBA" id="ARBA00023211"/>
    </source>
</evidence>
<dbReference type="InterPro" id="IPR022898">
    <property type="entry name" value="RNase_HII"/>
</dbReference>
<keyword evidence="9 12" id="KW-0378">Hydrolase</keyword>
<name>A0A388K017_CHABU</name>
<evidence type="ECO:0000256" key="11">
    <source>
        <dbReference type="PROSITE-ProRule" id="PRU01319"/>
    </source>
</evidence>
<feature type="region of interest" description="Disordered" evidence="13">
    <location>
        <begin position="345"/>
        <end position="375"/>
    </location>
</feature>
<keyword evidence="16" id="KW-1185">Reference proteome</keyword>
<comment type="caution">
    <text evidence="11">Lacks conserved residue(s) required for the propagation of feature annotation.</text>
</comment>
<keyword evidence="7" id="KW-0479">Metal-binding</keyword>
<sequence>MGMEAAVRKLQKSLKHDGESYYVLVDGNRVPKSLPSDKAEPVVKADWLAHREEEKKVYWVMAMRFPIDASMYIRSGIEMVMGKITKDYDIINDPIDPNLGNIKFGLHPNAEEKFVRSLKVFTAKGYLTGDLVNSNTPWCSGCKRYIRLEGDCLCEDDAEGLDKAAEGADFPSGPTPMEHVGRPEKGKQHTSAPPSKSSSSQQQLKPGTNPKHSADKGSYGRSVQWLNPQLLTSSAGAKPQGKKTGNYSRKQGEHASSNLGLPNQSKPVSQGPSWLLKIPTIPASSQAACPLPPKGHGQASAGTVQSGTTRQLDPNDRSGQGRNVPLAAGGALTDGMDLDRFLRTGFPKRSRQEESEEDRMDAPARGEEGKRNQQSGAHIAVPVLLKTTNQGPYMLLLTNQQGSNFYWAPLSWFKESNEKERLIPEIGDGIRVTADWKPEEYLRRKLRGLHNVGTHRSLLIEAIPDSWKDKLSSAAHGEVGSRWRDQDNPSIFYQVLNTSSDNSAEVSVWRQRNSLLYRSNTDSEHISLSSHQEVRVSQTTNKQGRQVTMPLKGGSPFRDWKLDEVKDSQGKPRTLTARDTRWGNWLEHRVWQIKHLRSQNDNRWKTGRELRATMKGCHKLTENLNDVLISILQEWTQLLRGLCKWEWGDWATWHISAVPKQAFRVQQEVGPDKQWLDAEMFVIRNPGIIVSHLDKESKTAITVKKCLLRKIRVVEDDEFTVFAPTVAIEDLEYDTAEWAWNIRGGETRVATRINILRYTTRMGYRLRRRLTQLDLPLALRWEKREGIPRDQGDGKCHVIAAASIIAKVTRDRMMAEFDRKWPEYGFKAHKGYGTAAHMAAIKTHGPCEIHRRTFAPINKYV</sequence>
<evidence type="ECO:0000256" key="8">
    <source>
        <dbReference type="ARBA" id="ARBA00022759"/>
    </source>
</evidence>
<keyword evidence="10" id="KW-0464">Manganese</keyword>
<dbReference type="EMBL" id="BFEA01000038">
    <property type="protein sequence ID" value="GBG63365.1"/>
    <property type="molecule type" value="Genomic_DNA"/>
</dbReference>
<feature type="compositionally biased region" description="Polar residues" evidence="13">
    <location>
        <begin position="300"/>
        <end position="321"/>
    </location>
</feature>
<evidence type="ECO:0000313" key="15">
    <source>
        <dbReference type="EMBL" id="GBG63365.1"/>
    </source>
</evidence>
<comment type="catalytic activity">
    <reaction evidence="1 12">
        <text>Endonucleolytic cleavage to 5'-phosphomonoester.</text>
        <dbReference type="EC" id="3.1.26.4"/>
    </reaction>
</comment>
<dbReference type="Gene3D" id="3.30.420.10">
    <property type="entry name" value="Ribonuclease H-like superfamily/Ribonuclease H"/>
    <property type="match status" value="1"/>
</dbReference>
<dbReference type="PANTHER" id="PTHR10954:SF23">
    <property type="entry name" value="RIBONUCLEASE"/>
    <property type="match status" value="1"/>
</dbReference>
<dbReference type="AlphaFoldDB" id="A0A388K017"/>
<feature type="compositionally biased region" description="Polar residues" evidence="13">
    <location>
        <begin position="243"/>
        <end position="272"/>
    </location>
</feature>
<dbReference type="GO" id="GO:0004523">
    <property type="term" value="F:RNA-DNA hybrid ribonuclease activity"/>
    <property type="evidence" value="ECO:0007669"/>
    <property type="project" value="UniProtKB-EC"/>
</dbReference>
<dbReference type="PANTHER" id="PTHR10954">
    <property type="entry name" value="RIBONUCLEASE H2 SUBUNIT A"/>
    <property type="match status" value="1"/>
</dbReference>